<organism evidence="2 3">
    <name type="scientific">Dentipellis fragilis</name>
    <dbReference type="NCBI Taxonomy" id="205917"/>
    <lineage>
        <taxon>Eukaryota</taxon>
        <taxon>Fungi</taxon>
        <taxon>Dikarya</taxon>
        <taxon>Basidiomycota</taxon>
        <taxon>Agaricomycotina</taxon>
        <taxon>Agaricomycetes</taxon>
        <taxon>Russulales</taxon>
        <taxon>Hericiaceae</taxon>
        <taxon>Dentipellis</taxon>
    </lineage>
</organism>
<dbReference type="AlphaFoldDB" id="A0A4Y9ZDV9"/>
<keyword evidence="3" id="KW-1185">Reference proteome</keyword>
<feature type="region of interest" description="Disordered" evidence="1">
    <location>
        <begin position="159"/>
        <end position="179"/>
    </location>
</feature>
<dbReference type="EMBL" id="SEOQ01000023">
    <property type="protein sequence ID" value="TFY72157.1"/>
    <property type="molecule type" value="Genomic_DNA"/>
</dbReference>
<sequence>MSADRQLEFELASHHTIAFQIFTLPCSPAIASESPMSESLIRHDRREIIFESDSGIAYSYTTTRAAHNMAYPNSPGGLPRTLYTGMSSMQIASPRAGHTTVPAHHQTPYIPNAVGSPCLHPDLYSGMSSMRIASPYPHYVALPTHPQTPPINNRSLYSSQHTYESCRGSKGMPSPAAQSQDHGIVIKGLKEEDIDRSSSGQGHLPKAAPRSNARYTAPARQYEQINTEDICLHGMQDLREEISNSERRELLASQEKMLKEMIDREKILVKELSEKPNDPWRLKSLEEHRRQRHVTEDMMQLHRTLIRSAEDRLHTRLT</sequence>
<evidence type="ECO:0000313" key="2">
    <source>
        <dbReference type="EMBL" id="TFY72157.1"/>
    </source>
</evidence>
<evidence type="ECO:0000313" key="3">
    <source>
        <dbReference type="Proteomes" id="UP000298327"/>
    </source>
</evidence>
<reference evidence="2 3" key="1">
    <citation type="submission" date="2019-02" db="EMBL/GenBank/DDBJ databases">
        <title>Genome sequencing of the rare red list fungi Dentipellis fragilis.</title>
        <authorList>
            <person name="Buettner E."/>
            <person name="Kellner H."/>
        </authorList>
    </citation>
    <scope>NUCLEOTIDE SEQUENCE [LARGE SCALE GENOMIC DNA]</scope>
    <source>
        <strain evidence="2 3">DSM 105465</strain>
    </source>
</reference>
<name>A0A4Y9ZDV9_9AGAM</name>
<accession>A0A4Y9ZDV9</accession>
<dbReference type="Proteomes" id="UP000298327">
    <property type="component" value="Unassembled WGS sequence"/>
</dbReference>
<evidence type="ECO:0000256" key="1">
    <source>
        <dbReference type="SAM" id="MobiDB-lite"/>
    </source>
</evidence>
<gene>
    <name evidence="2" type="ORF">EVG20_g852</name>
</gene>
<feature type="region of interest" description="Disordered" evidence="1">
    <location>
        <begin position="193"/>
        <end position="216"/>
    </location>
</feature>
<comment type="caution">
    <text evidence="2">The sequence shown here is derived from an EMBL/GenBank/DDBJ whole genome shotgun (WGS) entry which is preliminary data.</text>
</comment>
<protein>
    <submittedName>
        <fullName evidence="2">Uncharacterized protein</fullName>
    </submittedName>
</protein>
<proteinExistence type="predicted"/>